<dbReference type="GO" id="GO:0043093">
    <property type="term" value="P:FtsZ-dependent cytokinesis"/>
    <property type="evidence" value="ECO:0007669"/>
    <property type="project" value="UniProtKB-UniRule"/>
</dbReference>
<dbReference type="GO" id="GO:0032153">
    <property type="term" value="C:cell division site"/>
    <property type="evidence" value="ECO:0007669"/>
    <property type="project" value="UniProtKB-UniRule"/>
</dbReference>
<protein>
    <recommendedName>
        <fullName evidence="9">Cell division protein FtsQ</fullName>
    </recommendedName>
</protein>
<keyword evidence="4 9" id="KW-0132">Cell division</keyword>
<dbReference type="GO" id="GO:0090529">
    <property type="term" value="P:cell septum assembly"/>
    <property type="evidence" value="ECO:0007669"/>
    <property type="project" value="InterPro"/>
</dbReference>
<keyword evidence="6 9" id="KW-1133">Transmembrane helix</keyword>
<dbReference type="AlphaFoldDB" id="A0A212JKH3"/>
<dbReference type="PANTHER" id="PTHR35851:SF1">
    <property type="entry name" value="CELL DIVISION PROTEIN FTSQ"/>
    <property type="match status" value="1"/>
</dbReference>
<dbReference type="Gene3D" id="3.10.20.310">
    <property type="entry name" value="membrane protein fhac"/>
    <property type="match status" value="1"/>
</dbReference>
<keyword evidence="5 9" id="KW-0812">Transmembrane</keyword>
<keyword evidence="2 9" id="KW-1003">Cell membrane</keyword>
<keyword evidence="8 9" id="KW-0131">Cell cycle</keyword>
<evidence type="ECO:0000313" key="12">
    <source>
        <dbReference type="EMBL" id="SBV99921.1"/>
    </source>
</evidence>
<comment type="function">
    <text evidence="9">Essential cell division protein.</text>
</comment>
<evidence type="ECO:0000256" key="7">
    <source>
        <dbReference type="ARBA" id="ARBA00023136"/>
    </source>
</evidence>
<evidence type="ECO:0000256" key="5">
    <source>
        <dbReference type="ARBA" id="ARBA00022692"/>
    </source>
</evidence>
<evidence type="ECO:0000256" key="3">
    <source>
        <dbReference type="ARBA" id="ARBA00022519"/>
    </source>
</evidence>
<dbReference type="Pfam" id="PF03799">
    <property type="entry name" value="FtsQ_DivIB_C"/>
    <property type="match status" value="1"/>
</dbReference>
<feature type="transmembrane region" description="Helical" evidence="9">
    <location>
        <begin position="117"/>
        <end position="138"/>
    </location>
</feature>
<evidence type="ECO:0000259" key="11">
    <source>
        <dbReference type="PROSITE" id="PS51779"/>
    </source>
</evidence>
<dbReference type="EMBL" id="FLUO01000001">
    <property type="protein sequence ID" value="SBV99921.1"/>
    <property type="molecule type" value="Genomic_DNA"/>
</dbReference>
<reference evidence="12" key="1">
    <citation type="submission" date="2016-04" db="EMBL/GenBank/DDBJ databases">
        <authorList>
            <person name="Evans L.H."/>
            <person name="Alamgir A."/>
            <person name="Owens N."/>
            <person name="Weber N.D."/>
            <person name="Virtaneva K."/>
            <person name="Barbian K."/>
            <person name="Babar A."/>
            <person name="Rosenke K."/>
        </authorList>
    </citation>
    <scope>NUCLEOTIDE SEQUENCE</scope>
    <source>
        <strain evidence="12">86</strain>
    </source>
</reference>
<evidence type="ECO:0000256" key="1">
    <source>
        <dbReference type="ARBA" id="ARBA00004370"/>
    </source>
</evidence>
<feature type="compositionally biased region" description="Low complexity" evidence="10">
    <location>
        <begin position="14"/>
        <end position="50"/>
    </location>
</feature>
<dbReference type="Pfam" id="PF08478">
    <property type="entry name" value="POTRA_1"/>
    <property type="match status" value="1"/>
</dbReference>
<evidence type="ECO:0000256" key="6">
    <source>
        <dbReference type="ARBA" id="ARBA00022989"/>
    </source>
</evidence>
<comment type="similarity">
    <text evidence="9">Belongs to the FtsQ/DivIB family. FtsQ subfamily.</text>
</comment>
<name>A0A212JKH3_9PROT</name>
<comment type="subcellular location">
    <subcellularLocation>
        <location evidence="9">Cell inner membrane</location>
        <topology evidence="9">Single-pass type II membrane protein</topology>
    </subcellularLocation>
    <subcellularLocation>
        <location evidence="1">Membrane</location>
    </subcellularLocation>
    <text evidence="9">Localizes to the division septum.</text>
</comment>
<evidence type="ECO:0000256" key="4">
    <source>
        <dbReference type="ARBA" id="ARBA00022618"/>
    </source>
</evidence>
<feature type="compositionally biased region" description="Low complexity" evidence="10">
    <location>
        <begin position="59"/>
        <end position="83"/>
    </location>
</feature>
<feature type="region of interest" description="Disordered" evidence="10">
    <location>
        <begin position="1"/>
        <end position="107"/>
    </location>
</feature>
<proteinExistence type="inferred from homology"/>
<dbReference type="InterPro" id="IPR045335">
    <property type="entry name" value="FtsQ_C_sf"/>
</dbReference>
<keyword evidence="3 9" id="KW-0997">Cell inner membrane</keyword>
<keyword evidence="7 9" id="KW-0472">Membrane</keyword>
<evidence type="ECO:0000256" key="8">
    <source>
        <dbReference type="ARBA" id="ARBA00023306"/>
    </source>
</evidence>
<gene>
    <name evidence="9" type="primary">ftsQ</name>
    <name evidence="12" type="ORF">KL86APRO_11233</name>
</gene>
<dbReference type="InterPro" id="IPR013685">
    <property type="entry name" value="POTRA_FtsQ_type"/>
</dbReference>
<dbReference type="Gene3D" id="3.40.50.11690">
    <property type="entry name" value="Cell division protein FtsQ/DivIB"/>
    <property type="match status" value="1"/>
</dbReference>
<dbReference type="InterPro" id="IPR026579">
    <property type="entry name" value="FtsQ"/>
</dbReference>
<dbReference type="HAMAP" id="MF_00911">
    <property type="entry name" value="FtsQ_subfam"/>
    <property type="match status" value="1"/>
</dbReference>
<dbReference type="GO" id="GO:0005886">
    <property type="term" value="C:plasma membrane"/>
    <property type="evidence" value="ECO:0007669"/>
    <property type="project" value="UniProtKB-SubCell"/>
</dbReference>
<dbReference type="InterPro" id="IPR005548">
    <property type="entry name" value="Cell_div_FtsQ/DivIB_C"/>
</dbReference>
<sequence>MRRLNPGSEPSLSAAPWAREPAAAPREPILAADYGGAADDAGTPALAAEPRAPKRPAAREPVLAADYGDAEADAGTPAFAAEPRAPKRRAAPRRTPQPQKRGGSRLSRRAAMWKKRLGIAALAAAVSALAAAAAIGLASDRPAQVWRETRADVLDWTARNGLVVSDIQAVGRRNTSGADLLDALGVSARTPILGLDLVDAKRRIESLPWVASAEIERRLPHALRIVITERVPVAILQTSDRSMLIDAKGVQIVPVAAQPGNLPIVTGRGAAENAAALIAELARFPEIGARVKAAVRVGDRRWDIRLDSVESGVEVRLPEIDAAAAIGRLAELDRKHRLLERDVALIDLRMPDRMVVRLADGKTLPTPNFAQPQKGHSA</sequence>
<organism evidence="12">
    <name type="scientific">uncultured Alphaproteobacteria bacterium</name>
    <dbReference type="NCBI Taxonomy" id="91750"/>
    <lineage>
        <taxon>Bacteria</taxon>
        <taxon>Pseudomonadati</taxon>
        <taxon>Pseudomonadota</taxon>
        <taxon>Alphaproteobacteria</taxon>
        <taxon>environmental samples</taxon>
    </lineage>
</organism>
<dbReference type="InterPro" id="IPR034746">
    <property type="entry name" value="POTRA"/>
</dbReference>
<accession>A0A212JKH3</accession>
<dbReference type="PANTHER" id="PTHR35851">
    <property type="entry name" value="CELL DIVISION PROTEIN FTSQ"/>
    <property type="match status" value="1"/>
</dbReference>
<evidence type="ECO:0000256" key="10">
    <source>
        <dbReference type="SAM" id="MobiDB-lite"/>
    </source>
</evidence>
<dbReference type="PROSITE" id="PS51779">
    <property type="entry name" value="POTRA"/>
    <property type="match status" value="1"/>
</dbReference>
<evidence type="ECO:0000256" key="2">
    <source>
        <dbReference type="ARBA" id="ARBA00022475"/>
    </source>
</evidence>
<feature type="domain" description="POTRA" evidence="11">
    <location>
        <begin position="162"/>
        <end position="230"/>
    </location>
</feature>
<evidence type="ECO:0000256" key="9">
    <source>
        <dbReference type="HAMAP-Rule" id="MF_00911"/>
    </source>
</evidence>